<feature type="transmembrane region" description="Helical" evidence="1">
    <location>
        <begin position="138"/>
        <end position="155"/>
    </location>
</feature>
<feature type="transmembrane region" description="Helical" evidence="1">
    <location>
        <begin position="333"/>
        <end position="353"/>
    </location>
</feature>
<protein>
    <submittedName>
        <fullName evidence="3">DUF418 domain-containing protein</fullName>
    </submittedName>
</protein>
<evidence type="ECO:0000313" key="3">
    <source>
        <dbReference type="EMBL" id="GAA0466669.1"/>
    </source>
</evidence>
<dbReference type="Pfam" id="PF04235">
    <property type="entry name" value="DUF418"/>
    <property type="match status" value="1"/>
</dbReference>
<keyword evidence="1" id="KW-1133">Transmembrane helix</keyword>
<feature type="transmembrane region" description="Helical" evidence="1">
    <location>
        <begin position="285"/>
        <end position="312"/>
    </location>
</feature>
<feature type="transmembrane region" description="Helical" evidence="1">
    <location>
        <begin position="34"/>
        <end position="51"/>
    </location>
</feature>
<dbReference type="Proteomes" id="UP001500740">
    <property type="component" value="Unassembled WGS sequence"/>
</dbReference>
<dbReference type="InterPro" id="IPR052529">
    <property type="entry name" value="Bact_Transport_Assoc"/>
</dbReference>
<proteinExistence type="predicted"/>
<dbReference type="PANTHER" id="PTHR30590">
    <property type="entry name" value="INNER MEMBRANE PROTEIN"/>
    <property type="match status" value="1"/>
</dbReference>
<feature type="transmembrane region" description="Helical" evidence="1">
    <location>
        <begin position="201"/>
        <end position="230"/>
    </location>
</feature>
<dbReference type="EMBL" id="BAAACZ010000018">
    <property type="protein sequence ID" value="GAA0466669.1"/>
    <property type="molecule type" value="Genomic_DNA"/>
</dbReference>
<name>A0ABN1A3K1_9BACI</name>
<feature type="transmembrane region" description="Helical" evidence="1">
    <location>
        <begin position="113"/>
        <end position="132"/>
    </location>
</feature>
<feature type="transmembrane region" description="Helical" evidence="1">
    <location>
        <begin position="250"/>
        <end position="273"/>
    </location>
</feature>
<dbReference type="RefSeq" id="WP_343783720.1">
    <property type="nucleotide sequence ID" value="NZ_BAAACZ010000018.1"/>
</dbReference>
<evidence type="ECO:0000259" key="2">
    <source>
        <dbReference type="Pfam" id="PF04235"/>
    </source>
</evidence>
<feature type="transmembrane region" description="Helical" evidence="1">
    <location>
        <begin position="359"/>
        <end position="378"/>
    </location>
</feature>
<comment type="caution">
    <text evidence="3">The sequence shown here is derived from an EMBL/GenBank/DDBJ whole genome shotgun (WGS) entry which is preliminary data.</text>
</comment>
<feature type="domain" description="DUF418" evidence="2">
    <location>
        <begin position="234"/>
        <end position="397"/>
    </location>
</feature>
<organism evidence="3 4">
    <name type="scientific">Alkalibacillus silvisoli</name>
    <dbReference type="NCBI Taxonomy" id="392823"/>
    <lineage>
        <taxon>Bacteria</taxon>
        <taxon>Bacillati</taxon>
        <taxon>Bacillota</taxon>
        <taxon>Bacilli</taxon>
        <taxon>Bacillales</taxon>
        <taxon>Bacillaceae</taxon>
        <taxon>Alkalibacillus</taxon>
    </lineage>
</organism>
<evidence type="ECO:0000313" key="4">
    <source>
        <dbReference type="Proteomes" id="UP001500740"/>
    </source>
</evidence>
<keyword evidence="4" id="KW-1185">Reference proteome</keyword>
<feature type="transmembrane region" description="Helical" evidence="1">
    <location>
        <begin position="84"/>
        <end position="101"/>
    </location>
</feature>
<sequence length="397" mass="43912">MKHKENIQTKQKNRAIRTLITQERAQALDIARGFMLLLIALAHAPLLLFGAEPGIMSQPLSTNTSDKVINFVSHLFIENRARPMFALLFGYGMVLVIQRQLDKGTTVKEAKRLLRRRAFFLLLFGFVLAVIIGGDDILAPYGVASLLLGWLLLRGYRALIKVLIGISLFFSLWLPLGWMVIAHDLGGLTLEDEFSSAYTYLSIMVANFVNFPVIIVFVHFMYPILIPVLVGMWAARNELLTKPDQHLKKLVWISIIGIFLSIVGALPLATYGLQLWEPSPLIAGLLYACHLITGFAGGFGYAALFGVIVVAIKNQGAISKALAALGKRSLTFYIFNETMLVFLLSPAFIGLGMRLTATGGAGIAVLIWMGALMIAILFEKEQIQGPVDKLLRHLVYR</sequence>
<gene>
    <name evidence="3" type="ORF">GCM10008935_23230</name>
</gene>
<accession>A0ABN1A3K1</accession>
<feature type="transmembrane region" description="Helical" evidence="1">
    <location>
        <begin position="162"/>
        <end position="181"/>
    </location>
</feature>
<evidence type="ECO:0000256" key="1">
    <source>
        <dbReference type="SAM" id="Phobius"/>
    </source>
</evidence>
<reference evidence="3 4" key="1">
    <citation type="journal article" date="2019" name="Int. J. Syst. Evol. Microbiol.">
        <title>The Global Catalogue of Microorganisms (GCM) 10K type strain sequencing project: providing services to taxonomists for standard genome sequencing and annotation.</title>
        <authorList>
            <consortium name="The Broad Institute Genomics Platform"/>
            <consortium name="The Broad Institute Genome Sequencing Center for Infectious Disease"/>
            <person name="Wu L."/>
            <person name="Ma J."/>
        </authorList>
    </citation>
    <scope>NUCLEOTIDE SEQUENCE [LARGE SCALE GENOMIC DNA]</scope>
    <source>
        <strain evidence="3 4">JCM 14193</strain>
    </source>
</reference>
<keyword evidence="1" id="KW-0812">Transmembrane</keyword>
<dbReference type="PANTHER" id="PTHR30590:SF2">
    <property type="entry name" value="INNER MEMBRANE PROTEIN"/>
    <property type="match status" value="1"/>
</dbReference>
<keyword evidence="1" id="KW-0472">Membrane</keyword>
<dbReference type="InterPro" id="IPR007349">
    <property type="entry name" value="DUF418"/>
</dbReference>